<reference evidence="2" key="1">
    <citation type="submission" date="2014-09" db="EMBL/GenBank/DDBJ databases">
        <authorList>
            <person name="Magalhaes I.L.F."/>
            <person name="Oliveira U."/>
            <person name="Santos F.R."/>
            <person name="Vidigal T.H.D.A."/>
            <person name="Brescovit A.D."/>
            <person name="Santos A.J."/>
        </authorList>
    </citation>
    <scope>NUCLEOTIDE SEQUENCE</scope>
    <source>
        <tissue evidence="2">Shoot tissue taken approximately 20 cm above the soil surface</tissue>
    </source>
</reference>
<reference evidence="2" key="2">
    <citation type="journal article" date="2015" name="Data Brief">
        <title>Shoot transcriptome of the giant reed, Arundo donax.</title>
        <authorList>
            <person name="Barrero R.A."/>
            <person name="Guerrero F.D."/>
            <person name="Moolhuijzen P."/>
            <person name="Goolsby J.A."/>
            <person name="Tidwell J."/>
            <person name="Bellgard S.E."/>
            <person name="Bellgard M.I."/>
        </authorList>
    </citation>
    <scope>NUCLEOTIDE SEQUENCE</scope>
    <source>
        <tissue evidence="2">Shoot tissue taken approximately 20 cm above the soil surface</tissue>
    </source>
</reference>
<feature type="signal peptide" evidence="1">
    <location>
        <begin position="1"/>
        <end position="19"/>
    </location>
</feature>
<accession>A0A0A9B8M4</accession>
<keyword evidence="1" id="KW-0732">Signal</keyword>
<proteinExistence type="predicted"/>
<protein>
    <submittedName>
        <fullName evidence="2">Uncharacterized protein</fullName>
    </submittedName>
</protein>
<name>A0A0A9B8M4_ARUDO</name>
<feature type="chain" id="PRO_5002062838" evidence="1">
    <location>
        <begin position="20"/>
        <end position="44"/>
    </location>
</feature>
<organism evidence="2">
    <name type="scientific">Arundo donax</name>
    <name type="common">Giant reed</name>
    <name type="synonym">Donax arundinaceus</name>
    <dbReference type="NCBI Taxonomy" id="35708"/>
    <lineage>
        <taxon>Eukaryota</taxon>
        <taxon>Viridiplantae</taxon>
        <taxon>Streptophyta</taxon>
        <taxon>Embryophyta</taxon>
        <taxon>Tracheophyta</taxon>
        <taxon>Spermatophyta</taxon>
        <taxon>Magnoliopsida</taxon>
        <taxon>Liliopsida</taxon>
        <taxon>Poales</taxon>
        <taxon>Poaceae</taxon>
        <taxon>PACMAD clade</taxon>
        <taxon>Arundinoideae</taxon>
        <taxon>Arundineae</taxon>
        <taxon>Arundo</taxon>
    </lineage>
</organism>
<dbReference type="AlphaFoldDB" id="A0A0A9B8M4"/>
<evidence type="ECO:0000256" key="1">
    <source>
        <dbReference type="SAM" id="SignalP"/>
    </source>
</evidence>
<sequence>MVFTLIFICACMLHRHNWALDPIYRLSIHYIYNLANKLYGSICM</sequence>
<dbReference type="EMBL" id="GBRH01237551">
    <property type="protein sequence ID" value="JAD60344.1"/>
    <property type="molecule type" value="Transcribed_RNA"/>
</dbReference>
<evidence type="ECO:0000313" key="2">
    <source>
        <dbReference type="EMBL" id="JAD60344.1"/>
    </source>
</evidence>